<dbReference type="SUPFAM" id="SSF57783">
    <property type="entry name" value="Zinc beta-ribbon"/>
    <property type="match status" value="1"/>
</dbReference>
<proteinExistence type="predicted"/>
<name>A0A6G9RZD8_9CAUD</name>
<protein>
    <submittedName>
        <fullName evidence="1">Putative CxxC motif protein</fullName>
    </submittedName>
</protein>
<organism evidence="1 2">
    <name type="scientific">Halorubrum virus Serpecor1</name>
    <dbReference type="NCBI Taxonomy" id="2721757"/>
    <lineage>
        <taxon>Viruses</taxon>
        <taxon>Duplodnaviria</taxon>
        <taxon>Heunggongvirae</taxon>
        <taxon>Uroviricota</taxon>
        <taxon>Caudoviricetes</taxon>
        <taxon>Thumleimavirales</taxon>
        <taxon>Hafunaviridae</taxon>
        <taxon>Haloferacalesvirus</taxon>
        <taxon>Haloferacalesvirus serpentinense</taxon>
        <taxon>Haloferacalesvirus Serpecor1</taxon>
    </lineage>
</organism>
<dbReference type="EMBL" id="MN901521">
    <property type="protein sequence ID" value="QIR31234.1"/>
    <property type="molecule type" value="Genomic_DNA"/>
</dbReference>
<evidence type="ECO:0000313" key="1">
    <source>
        <dbReference type="EMBL" id="QIR31234.1"/>
    </source>
</evidence>
<gene>
    <name evidence="1" type="ORF">HrrSp1_350</name>
</gene>
<evidence type="ECO:0000313" key="2">
    <source>
        <dbReference type="Proteomes" id="UP000501054"/>
    </source>
</evidence>
<dbReference type="Proteomes" id="UP000501054">
    <property type="component" value="Segment"/>
</dbReference>
<accession>A0A6G9RZD8</accession>
<keyword evidence="2" id="KW-1185">Reference proteome</keyword>
<reference evidence="1 2" key="1">
    <citation type="journal article" date="2020" name="Genes (Basel)">
        <title>Comparative Genomics of Two New HF1-like Haloviruses.</title>
        <authorList>
            <person name="Dyall-Smith M."/>
            <person name="Tang S.L."/>
            <person name="Russ B."/>
            <person name="Chiang P.W."/>
            <person name="Pfeiffer F."/>
        </authorList>
    </citation>
    <scope>NUCLEOTIDE SEQUENCE [LARGE SCALE GENOMIC DNA]</scope>
</reference>
<sequence>MDNKDEFFGKPRADTTTIESGPEIHDYWALHKFALETEYDWMPTHLRCYHPGRMINGELMEGYYDEFIPVAHDAPRGRVLKKKVTEETLTCPDCEEAAKKIDTGEPVCPECGLICDEGRPTYEIVNDPKAAGRVNAEAGGI</sequence>